<proteinExistence type="predicted"/>
<dbReference type="GO" id="GO:0061343">
    <property type="term" value="P:cell adhesion involved in heart morphogenesis"/>
    <property type="evidence" value="ECO:0007669"/>
    <property type="project" value="TreeGrafter"/>
</dbReference>
<reference evidence="3" key="1">
    <citation type="submission" date="2023-10" db="EMBL/GenBank/DDBJ databases">
        <title>Genome assemblies of two species of porcelain crab, Petrolisthes cinctipes and Petrolisthes manimaculis (Anomura: Porcellanidae).</title>
        <authorList>
            <person name="Angst P."/>
        </authorList>
    </citation>
    <scope>NUCLEOTIDE SEQUENCE</scope>
    <source>
        <strain evidence="3">PB745_01</strain>
        <tissue evidence="3">Gill</tissue>
    </source>
</reference>
<dbReference type="Proteomes" id="UP001286313">
    <property type="component" value="Unassembled WGS sequence"/>
</dbReference>
<dbReference type="InterPro" id="IPR036691">
    <property type="entry name" value="Endo/exonu/phosph_ase_sf"/>
</dbReference>
<organism evidence="3 4">
    <name type="scientific">Petrolisthes cinctipes</name>
    <name type="common">Flat porcelain crab</name>
    <dbReference type="NCBI Taxonomy" id="88211"/>
    <lineage>
        <taxon>Eukaryota</taxon>
        <taxon>Metazoa</taxon>
        <taxon>Ecdysozoa</taxon>
        <taxon>Arthropoda</taxon>
        <taxon>Crustacea</taxon>
        <taxon>Multicrustacea</taxon>
        <taxon>Malacostraca</taxon>
        <taxon>Eumalacostraca</taxon>
        <taxon>Eucarida</taxon>
        <taxon>Decapoda</taxon>
        <taxon>Pleocyemata</taxon>
        <taxon>Anomura</taxon>
        <taxon>Galatheoidea</taxon>
        <taxon>Porcellanidae</taxon>
        <taxon>Petrolisthes</taxon>
    </lineage>
</organism>
<comment type="caution">
    <text evidence="3">The sequence shown here is derived from an EMBL/GenBank/DDBJ whole genome shotgun (WGS) entry which is preliminary data.</text>
</comment>
<evidence type="ECO:0000256" key="1">
    <source>
        <dbReference type="SAM" id="MobiDB-lite"/>
    </source>
</evidence>
<evidence type="ECO:0000259" key="2">
    <source>
        <dbReference type="Pfam" id="PF14529"/>
    </source>
</evidence>
<feature type="domain" description="Endonuclease/exonuclease/phosphatase" evidence="2">
    <location>
        <begin position="269"/>
        <end position="389"/>
    </location>
</feature>
<dbReference type="InterPro" id="IPR005135">
    <property type="entry name" value="Endo/exonuclease/phosphatase"/>
</dbReference>
<dbReference type="GO" id="GO:0003824">
    <property type="term" value="F:catalytic activity"/>
    <property type="evidence" value="ECO:0007669"/>
    <property type="project" value="InterPro"/>
</dbReference>
<evidence type="ECO:0000313" key="3">
    <source>
        <dbReference type="EMBL" id="KAK3878663.1"/>
    </source>
</evidence>
<dbReference type="PANTHER" id="PTHR33395">
    <property type="entry name" value="TRANSCRIPTASE, PUTATIVE-RELATED-RELATED"/>
    <property type="match status" value="1"/>
</dbReference>
<evidence type="ECO:0000313" key="4">
    <source>
        <dbReference type="Proteomes" id="UP001286313"/>
    </source>
</evidence>
<gene>
    <name evidence="3" type="ORF">Pcinc_016724</name>
</gene>
<dbReference type="AlphaFoldDB" id="A0AAE1KP96"/>
<name>A0AAE1KP96_PETCI</name>
<dbReference type="Pfam" id="PF14529">
    <property type="entry name" value="Exo_endo_phos_2"/>
    <property type="match status" value="1"/>
</dbReference>
<feature type="region of interest" description="Disordered" evidence="1">
    <location>
        <begin position="53"/>
        <end position="92"/>
    </location>
</feature>
<dbReference type="GO" id="GO:0007508">
    <property type="term" value="P:larval heart development"/>
    <property type="evidence" value="ECO:0007669"/>
    <property type="project" value="TreeGrafter"/>
</dbReference>
<dbReference type="PANTHER" id="PTHR33395:SF22">
    <property type="entry name" value="REVERSE TRANSCRIPTASE DOMAIN-CONTAINING PROTEIN"/>
    <property type="match status" value="1"/>
</dbReference>
<dbReference type="EMBL" id="JAWQEG010001534">
    <property type="protein sequence ID" value="KAK3878663.1"/>
    <property type="molecule type" value="Genomic_DNA"/>
</dbReference>
<sequence>METFEKRQMRKRKRRGAVFLQTVSTAQLNMAEECNTSNTLAGDSCRKFHVKGTRTKRMHGTQQAQKTQTYTNTSGETNRVTEPKTHVPNTVPGMEAHQGIFFFRLNDRDEVNNGRTDQNSSITRNAPVQHCEREQAELGTGRSTTTRPKQPAVPMVGCTNLPLENIIMGNIQGLYPKTNQTKVLFLKELAVVEDPIFIALTETHLHSEVNNAEIHIENYSPFRVERDRRKCGGVILYIRDDVSLETKQMLSISNGQVEIIAVHLTSKNIVVINCYRPPQASKQNFNSAMSGVSKMIEDLSTPTPEIIMCGDFNFPEIKWPEGTLLAGGTLDHQAQAKALLEVTDKALLTQQIITPTRRDNILDLYFTNNQESVNTYRTEKNIFSDHNLIVVNTAYKKNKSEMVERNATGSSPFTEFNFFSEKIEWEKLQQSISEVDWEQTMLNEDPNTMLCTLLDKLLQICRLHIPTRRRRKDNRSNIPRDRKILMRKRAMLYKKLVKAYTEERKRRIDAKLTEIEQQLKQSHTDQRAQEEGKAINKIKQNPKFFYSYCKRYSKIKTQIGPLKDNEGNIVKDPKQTADLVSLPVTNAEEVSSLQKDLDTVYAWVASNYMQFNEGKFEMVRHGQKLNLKNETKLYTEGGQEISALLHAKCLEPYTTDRAGRKVTRRGLPTRAPDRIRTLLSNSLTYDGPKSFNALPKEVRSVTGCSVDNFKSGLDKFLYTIPDEPPVLGYTARCRTSNTIPDQVTLQDRDARIGSSSGPLRL</sequence>
<feature type="compositionally biased region" description="Polar residues" evidence="1">
    <location>
        <begin position="60"/>
        <end position="78"/>
    </location>
</feature>
<dbReference type="Gene3D" id="3.60.10.10">
    <property type="entry name" value="Endonuclease/exonuclease/phosphatase"/>
    <property type="match status" value="1"/>
</dbReference>
<dbReference type="SUPFAM" id="SSF56219">
    <property type="entry name" value="DNase I-like"/>
    <property type="match status" value="1"/>
</dbReference>
<dbReference type="GO" id="GO:0031012">
    <property type="term" value="C:extracellular matrix"/>
    <property type="evidence" value="ECO:0007669"/>
    <property type="project" value="TreeGrafter"/>
</dbReference>
<protein>
    <recommendedName>
        <fullName evidence="2">Endonuclease/exonuclease/phosphatase domain-containing protein</fullName>
    </recommendedName>
</protein>
<keyword evidence="4" id="KW-1185">Reference proteome</keyword>
<accession>A0AAE1KP96</accession>